<evidence type="ECO:0000313" key="1">
    <source>
        <dbReference type="EMBL" id="KAK7256886.1"/>
    </source>
</evidence>
<accession>A0AAN9I191</accession>
<protein>
    <submittedName>
        <fullName evidence="1">Uncharacterized protein</fullName>
    </submittedName>
</protein>
<reference evidence="1 2" key="1">
    <citation type="submission" date="2024-01" db="EMBL/GenBank/DDBJ databases">
        <title>The genomes of 5 underutilized Papilionoideae crops provide insights into root nodulation and disease resistanc.</title>
        <authorList>
            <person name="Yuan L."/>
        </authorList>
    </citation>
    <scope>NUCLEOTIDE SEQUENCE [LARGE SCALE GENOMIC DNA]</scope>
    <source>
        <strain evidence="1">ZHUSHIDOU_FW_LH</strain>
        <tissue evidence="1">Leaf</tissue>
    </source>
</reference>
<sequence>MCVRSLGELNGRVTGALKGPSCMYRWWNLEEDADDPGERFLSHGMKELPSAALLGLTTLLGFATLKDEHGLTKEDEPRLGL</sequence>
<proteinExistence type="predicted"/>
<dbReference type="Proteomes" id="UP001372338">
    <property type="component" value="Unassembled WGS sequence"/>
</dbReference>
<keyword evidence="2" id="KW-1185">Reference proteome</keyword>
<gene>
    <name evidence="1" type="ORF">RIF29_30443</name>
</gene>
<dbReference type="EMBL" id="JAYWIO010000006">
    <property type="protein sequence ID" value="KAK7256886.1"/>
    <property type="molecule type" value="Genomic_DNA"/>
</dbReference>
<evidence type="ECO:0000313" key="2">
    <source>
        <dbReference type="Proteomes" id="UP001372338"/>
    </source>
</evidence>
<organism evidence="1 2">
    <name type="scientific">Crotalaria pallida</name>
    <name type="common">Smooth rattlebox</name>
    <name type="synonym">Crotalaria striata</name>
    <dbReference type="NCBI Taxonomy" id="3830"/>
    <lineage>
        <taxon>Eukaryota</taxon>
        <taxon>Viridiplantae</taxon>
        <taxon>Streptophyta</taxon>
        <taxon>Embryophyta</taxon>
        <taxon>Tracheophyta</taxon>
        <taxon>Spermatophyta</taxon>
        <taxon>Magnoliopsida</taxon>
        <taxon>eudicotyledons</taxon>
        <taxon>Gunneridae</taxon>
        <taxon>Pentapetalae</taxon>
        <taxon>rosids</taxon>
        <taxon>fabids</taxon>
        <taxon>Fabales</taxon>
        <taxon>Fabaceae</taxon>
        <taxon>Papilionoideae</taxon>
        <taxon>50 kb inversion clade</taxon>
        <taxon>genistoids sensu lato</taxon>
        <taxon>core genistoids</taxon>
        <taxon>Crotalarieae</taxon>
        <taxon>Crotalaria</taxon>
    </lineage>
</organism>
<dbReference type="AlphaFoldDB" id="A0AAN9I191"/>
<name>A0AAN9I191_CROPI</name>
<comment type="caution">
    <text evidence="1">The sequence shown here is derived from an EMBL/GenBank/DDBJ whole genome shotgun (WGS) entry which is preliminary data.</text>
</comment>